<comment type="caution">
    <text evidence="2">The sequence shown here is derived from an EMBL/GenBank/DDBJ whole genome shotgun (WGS) entry which is preliminary data.</text>
</comment>
<reference evidence="2" key="1">
    <citation type="submission" date="2020-03" db="EMBL/GenBank/DDBJ databases">
        <title>Draft Genome Sequence of Cylindrodendrum hubeiense.</title>
        <authorList>
            <person name="Buettner E."/>
            <person name="Kellner H."/>
        </authorList>
    </citation>
    <scope>NUCLEOTIDE SEQUENCE</scope>
    <source>
        <strain evidence="2">IHI 201604</strain>
    </source>
</reference>
<protein>
    <submittedName>
        <fullName evidence="2">Uncharacterized protein</fullName>
    </submittedName>
</protein>
<dbReference type="EMBL" id="JAANBB010000635">
    <property type="protein sequence ID" value="KAF7537452.1"/>
    <property type="molecule type" value="Genomic_DNA"/>
</dbReference>
<name>A0A9P5L2R4_9HYPO</name>
<sequence>MPLPTPGVPWCKPATPKPSAKPKRLFSNRVNLREDRERAGENKGKTSGYVHVHLGSQCGLCNRFFNHYTDKIVIIRQPMFPLKHSDLMKNWVLYPGAEQLIRPSYPMPNHSPANDDEPEHQPIIHPDDTPQYWPAPAQPSCESMVLFEATAKNRPLPAVAPQLAPCGFTELPGEKVLLCSKKGCPERRVWPESAVVHRDCLANLSWMESDPNMVEHLWWAIICKAPWRDAPVQFFTRETPKKPLLTEEERKLAERGIPIPRVRQIMEALEGAPWSVDKELELYLALCICQVERLDEYPDPLEEKRVDDRAFILTEAAEHPTGVAMIFKNGLARLDIAENYPTFQTWDNPTPPRVHTEAPIFGSIPTQNVPKMTFDDCALCGMERTRSTRFFSIDLEGTRGISFLYHRALGLVDILSHTEETPYPKPPLDFPPESLDWIYMPLAEDDQCIGIATQMEEIETSITFARFQFRFEKTGRINIGKRCDSRYTYMYTDHATDLVYNRRERGIINLIGGGWTDNYCREQIHTAAEPAFLRETENYRISQGVYAPSRIPFFYTYAPLKTIQSVNIFRYSNGSVRSMIVNYDNGAKRVLGEHRAQETDDYETFRRPARICYNAEYGGGHDKVPTRGMDVSFGDLSYHEHTPAEKWKCHTRMTGVLEIWFNPSLQAHRMRIRRRRDDERFPTDYDYYNKPLSMSSTWPQLLG</sequence>
<dbReference type="AlphaFoldDB" id="A0A9P5L2R4"/>
<dbReference type="OrthoDB" id="4763081at2759"/>
<proteinExistence type="predicted"/>
<feature type="region of interest" description="Disordered" evidence="1">
    <location>
        <begin position="1"/>
        <end position="22"/>
    </location>
</feature>
<gene>
    <name evidence="2" type="ORF">G7Z17_g12853</name>
</gene>
<organism evidence="2 3">
    <name type="scientific">Cylindrodendrum hubeiense</name>
    <dbReference type="NCBI Taxonomy" id="595255"/>
    <lineage>
        <taxon>Eukaryota</taxon>
        <taxon>Fungi</taxon>
        <taxon>Dikarya</taxon>
        <taxon>Ascomycota</taxon>
        <taxon>Pezizomycotina</taxon>
        <taxon>Sordariomycetes</taxon>
        <taxon>Hypocreomycetidae</taxon>
        <taxon>Hypocreales</taxon>
        <taxon>Nectriaceae</taxon>
        <taxon>Cylindrodendrum</taxon>
    </lineage>
</organism>
<evidence type="ECO:0000313" key="3">
    <source>
        <dbReference type="Proteomes" id="UP000722485"/>
    </source>
</evidence>
<accession>A0A9P5L2R4</accession>
<keyword evidence="3" id="KW-1185">Reference proteome</keyword>
<evidence type="ECO:0000256" key="1">
    <source>
        <dbReference type="SAM" id="MobiDB-lite"/>
    </source>
</evidence>
<dbReference type="Proteomes" id="UP000722485">
    <property type="component" value="Unassembled WGS sequence"/>
</dbReference>
<evidence type="ECO:0000313" key="2">
    <source>
        <dbReference type="EMBL" id="KAF7537452.1"/>
    </source>
</evidence>